<feature type="transmembrane region" description="Helical" evidence="1">
    <location>
        <begin position="24"/>
        <end position="45"/>
    </location>
</feature>
<keyword evidence="1" id="KW-0812">Transmembrane</keyword>
<comment type="caution">
    <text evidence="2">The sequence shown here is derived from an EMBL/GenBank/DDBJ whole genome shotgun (WGS) entry which is preliminary data.</text>
</comment>
<dbReference type="OrthoDB" id="5988743at2759"/>
<keyword evidence="3" id="KW-1185">Reference proteome</keyword>
<name>A0A9X0D1P5_9CNID</name>
<dbReference type="AlphaFoldDB" id="A0A9X0D1P5"/>
<sequence>MPSAFFCEHVEKHDHNVKKKLHDLALPFAFVLYCNLLFLLLSFSFQYHHHRCNMVSGVICTWSDGSLEVDLHHCKKPIKYHVYINAPGYAVKNLTLGKGEDKTLYRGKILTLKLKVTELKRQENIVTTTVEIETCTTIVGCNKAPLLNQQKFCVRMQNCPGYNASAVHYKPCGLCLQARHLQAVSQPSPLLWEAVLQTVPQPSPRLWEAVPQAIPQVMYNPILQEVLLQILQAAVLMLTRDTARIHLCPLVPSSVSALLPSLLS</sequence>
<organism evidence="2 3">
    <name type="scientific">Desmophyllum pertusum</name>
    <dbReference type="NCBI Taxonomy" id="174260"/>
    <lineage>
        <taxon>Eukaryota</taxon>
        <taxon>Metazoa</taxon>
        <taxon>Cnidaria</taxon>
        <taxon>Anthozoa</taxon>
        <taxon>Hexacorallia</taxon>
        <taxon>Scleractinia</taxon>
        <taxon>Caryophylliina</taxon>
        <taxon>Caryophylliidae</taxon>
        <taxon>Desmophyllum</taxon>
    </lineage>
</organism>
<accession>A0A9X0D1P5</accession>
<dbReference type="EMBL" id="MU825896">
    <property type="protein sequence ID" value="KAJ7383625.1"/>
    <property type="molecule type" value="Genomic_DNA"/>
</dbReference>
<gene>
    <name evidence="2" type="ORF">OS493_026811</name>
</gene>
<keyword evidence="1" id="KW-1133">Transmembrane helix</keyword>
<protein>
    <submittedName>
        <fullName evidence="2">Uncharacterized protein</fullName>
    </submittedName>
</protein>
<proteinExistence type="predicted"/>
<evidence type="ECO:0000313" key="3">
    <source>
        <dbReference type="Proteomes" id="UP001163046"/>
    </source>
</evidence>
<evidence type="ECO:0000256" key="1">
    <source>
        <dbReference type="SAM" id="Phobius"/>
    </source>
</evidence>
<reference evidence="2" key="1">
    <citation type="submission" date="2023-01" db="EMBL/GenBank/DDBJ databases">
        <title>Genome assembly of the deep-sea coral Lophelia pertusa.</title>
        <authorList>
            <person name="Herrera S."/>
            <person name="Cordes E."/>
        </authorList>
    </citation>
    <scope>NUCLEOTIDE SEQUENCE</scope>
    <source>
        <strain evidence="2">USNM1676648</strain>
        <tissue evidence="2">Polyp</tissue>
    </source>
</reference>
<evidence type="ECO:0000313" key="2">
    <source>
        <dbReference type="EMBL" id="KAJ7383625.1"/>
    </source>
</evidence>
<keyword evidence="1" id="KW-0472">Membrane</keyword>
<dbReference type="Proteomes" id="UP001163046">
    <property type="component" value="Unassembled WGS sequence"/>
</dbReference>